<keyword evidence="3" id="KW-1185">Reference proteome</keyword>
<protein>
    <submittedName>
        <fullName evidence="2">Uncharacterized protein</fullName>
    </submittedName>
</protein>
<accession>A0ABV0TAT0</accession>
<sequence>MGSRIDNGFGEHRPLGLCVSNLLRWWQLNTSLAEGSAKRSQQTLNIRLGLPSLFQWLQLTTRCPKHVAEGLKTRQQSRSTSCLGCPGGKCYAAPQQGRRAGWVLRTAARPVGQNDSQRSVPDPNAQGCKPLIHWGKPQHETAELRGNKQTHPSSPPLPAGLGSRAHAVRGGEPDYFLAISLNLPHKLRLLPPQRGHIPRP</sequence>
<evidence type="ECO:0000313" key="3">
    <source>
        <dbReference type="Proteomes" id="UP001482620"/>
    </source>
</evidence>
<dbReference type="Proteomes" id="UP001482620">
    <property type="component" value="Unassembled WGS sequence"/>
</dbReference>
<dbReference type="EMBL" id="JAHRIQ010026133">
    <property type="protein sequence ID" value="MEQ2229995.1"/>
    <property type="molecule type" value="Genomic_DNA"/>
</dbReference>
<comment type="caution">
    <text evidence="2">The sequence shown here is derived from an EMBL/GenBank/DDBJ whole genome shotgun (WGS) entry which is preliminary data.</text>
</comment>
<gene>
    <name evidence="2" type="ORF">ILYODFUR_024754</name>
</gene>
<organism evidence="2 3">
    <name type="scientific">Ilyodon furcidens</name>
    <name type="common">goldbreast splitfin</name>
    <dbReference type="NCBI Taxonomy" id="33524"/>
    <lineage>
        <taxon>Eukaryota</taxon>
        <taxon>Metazoa</taxon>
        <taxon>Chordata</taxon>
        <taxon>Craniata</taxon>
        <taxon>Vertebrata</taxon>
        <taxon>Euteleostomi</taxon>
        <taxon>Actinopterygii</taxon>
        <taxon>Neopterygii</taxon>
        <taxon>Teleostei</taxon>
        <taxon>Neoteleostei</taxon>
        <taxon>Acanthomorphata</taxon>
        <taxon>Ovalentaria</taxon>
        <taxon>Atherinomorphae</taxon>
        <taxon>Cyprinodontiformes</taxon>
        <taxon>Goodeidae</taxon>
        <taxon>Ilyodon</taxon>
    </lineage>
</organism>
<reference evidence="2 3" key="1">
    <citation type="submission" date="2021-06" db="EMBL/GenBank/DDBJ databases">
        <authorList>
            <person name="Palmer J.M."/>
        </authorList>
    </citation>
    <scope>NUCLEOTIDE SEQUENCE [LARGE SCALE GENOMIC DNA]</scope>
    <source>
        <strain evidence="3">if_2019</strain>
        <tissue evidence="2">Muscle</tissue>
    </source>
</reference>
<evidence type="ECO:0000313" key="2">
    <source>
        <dbReference type="EMBL" id="MEQ2229995.1"/>
    </source>
</evidence>
<evidence type="ECO:0000256" key="1">
    <source>
        <dbReference type="SAM" id="MobiDB-lite"/>
    </source>
</evidence>
<feature type="region of interest" description="Disordered" evidence="1">
    <location>
        <begin position="140"/>
        <end position="166"/>
    </location>
</feature>
<proteinExistence type="predicted"/>
<name>A0ABV0TAT0_9TELE</name>